<gene>
    <name evidence="1" type="ORF">EAE32_01680</name>
</gene>
<dbReference type="Proteomes" id="UP000277871">
    <property type="component" value="Unassembled WGS sequence"/>
</dbReference>
<protein>
    <submittedName>
        <fullName evidence="1">Uncharacterized protein</fullName>
    </submittedName>
</protein>
<dbReference type="RefSeq" id="WP_121845158.1">
    <property type="nucleotide sequence ID" value="NZ_PHOA01000007.1"/>
</dbReference>
<keyword evidence="2" id="KW-1185">Reference proteome</keyword>
<organism evidence="1 2">
    <name type="scientific">Kocuria tytonicola</name>
    <dbReference type="NCBI Taxonomy" id="2055946"/>
    <lineage>
        <taxon>Bacteria</taxon>
        <taxon>Bacillati</taxon>
        <taxon>Actinomycetota</taxon>
        <taxon>Actinomycetes</taxon>
        <taxon>Micrococcales</taxon>
        <taxon>Micrococcaceae</taxon>
        <taxon>Kocuria</taxon>
    </lineage>
</organism>
<reference evidence="1 2" key="1">
    <citation type="submission" date="2018-10" db="EMBL/GenBank/DDBJ databases">
        <title>Kocuria tytonicola, new bacteria from the preen glands of American barn owls (Tyto furcata).</title>
        <authorList>
            <person name="Braun M.S."/>
            <person name="Wang E."/>
            <person name="Zimmermann S."/>
            <person name="Boutin S."/>
            <person name="Wagner H."/>
            <person name="Wink M."/>
        </authorList>
    </citation>
    <scope>NUCLEOTIDE SEQUENCE [LARGE SCALE GENOMIC DNA]</scope>
    <source>
        <strain evidence="1 2">473</strain>
    </source>
</reference>
<accession>A0A3L9LYL1</accession>
<dbReference type="OrthoDB" id="4880924at2"/>
<evidence type="ECO:0000313" key="1">
    <source>
        <dbReference type="EMBL" id="RLY93979.1"/>
    </source>
</evidence>
<comment type="caution">
    <text evidence="1">The sequence shown here is derived from an EMBL/GenBank/DDBJ whole genome shotgun (WGS) entry which is preliminary data.</text>
</comment>
<name>A0A3L9LYL1_9MICC</name>
<proteinExistence type="predicted"/>
<evidence type="ECO:0000313" key="2">
    <source>
        <dbReference type="Proteomes" id="UP000277871"/>
    </source>
</evidence>
<dbReference type="EMBL" id="RDEX01000001">
    <property type="protein sequence ID" value="RLY93979.1"/>
    <property type="molecule type" value="Genomic_DNA"/>
</dbReference>
<dbReference type="AlphaFoldDB" id="A0A3L9LYL1"/>
<sequence length="187" mass="20815">MAHYRLLLPLRHEEDGAYSPWSAFLPGGVTEGEQLRTIDLYDLRHRAADAGADMTGWDSSRGRVSEDFVWTLREALGGFVPADATWTVTRWRGYRHELVGAALVTVGDLNCVQQVLNLDDTMTSIGELGMPDFMWSSTCQFGWGAPLYPDWGVMTVAADDYIRHFIPRGLEAFSFPLDATLPDSLGD</sequence>